<dbReference type="InterPro" id="IPR027417">
    <property type="entry name" value="P-loop_NTPase"/>
</dbReference>
<name>A3K676_SAGS3</name>
<protein>
    <recommendedName>
        <fullName evidence="3">Sulfotransferase</fullName>
    </recommendedName>
</protein>
<organism evidence="1 2">
    <name type="scientific">Sagittula stellata (strain ATCC 700073 / DSM 11524 / E-37)</name>
    <dbReference type="NCBI Taxonomy" id="388399"/>
    <lineage>
        <taxon>Bacteria</taxon>
        <taxon>Pseudomonadati</taxon>
        <taxon>Pseudomonadota</taxon>
        <taxon>Alphaproteobacteria</taxon>
        <taxon>Rhodobacterales</taxon>
        <taxon>Roseobacteraceae</taxon>
        <taxon>Sagittula</taxon>
    </lineage>
</organism>
<keyword evidence="2" id="KW-1185">Reference proteome</keyword>
<dbReference type="Proteomes" id="UP000005713">
    <property type="component" value="Unassembled WGS sequence"/>
</dbReference>
<evidence type="ECO:0000313" key="1">
    <source>
        <dbReference type="EMBL" id="EBA07226.1"/>
    </source>
</evidence>
<dbReference type="SUPFAM" id="SSF52540">
    <property type="entry name" value="P-loop containing nucleoside triphosphate hydrolases"/>
    <property type="match status" value="1"/>
</dbReference>
<gene>
    <name evidence="1" type="ORF">SSE37_06304</name>
</gene>
<dbReference type="Gene3D" id="3.40.50.300">
    <property type="entry name" value="P-loop containing nucleotide triphosphate hydrolases"/>
    <property type="match status" value="1"/>
</dbReference>
<dbReference type="AlphaFoldDB" id="A3K676"/>
<dbReference type="eggNOG" id="ENOG5033IQF">
    <property type="taxonomic scope" value="Bacteria"/>
</dbReference>
<evidence type="ECO:0000313" key="2">
    <source>
        <dbReference type="Proteomes" id="UP000005713"/>
    </source>
</evidence>
<sequence>MTGDLTQPARDKRMLVVFSGPRAGSNLLVDILGQLPDVLALSEVFNPAGIYGLSLHPELEAELADRAGGPQVLARLFRMNPPEALALLDAAVPQDKAIVLKILPHQVHLAALRECLKTQALGALILTRRRLDQYASYLKARETGVWFGANTSALGPEGRAEQALAFAGMLDAWLADVARLCDGAGVARATVDYDRDLLPGTSDDRARHLSRHLTTLGFDVPAWEFPSASYFQRQDGTEDALDKFCNGLELGKALRGLDALDHLMSAYRPWPAPGSAPDDD</sequence>
<proteinExistence type="predicted"/>
<dbReference type="EMBL" id="AAYA01000010">
    <property type="protein sequence ID" value="EBA07226.1"/>
    <property type="molecule type" value="Genomic_DNA"/>
</dbReference>
<comment type="caution">
    <text evidence="1">The sequence shown here is derived from an EMBL/GenBank/DDBJ whole genome shotgun (WGS) entry which is preliminary data.</text>
</comment>
<accession>A3K676</accession>
<reference evidence="1 2" key="1">
    <citation type="submission" date="2006-06" db="EMBL/GenBank/DDBJ databases">
        <authorList>
            <person name="Moran M.A."/>
            <person name="Ferriera S."/>
            <person name="Johnson J."/>
            <person name="Kravitz S."/>
            <person name="Beeson K."/>
            <person name="Sutton G."/>
            <person name="Rogers Y.-H."/>
            <person name="Friedman R."/>
            <person name="Frazier M."/>
            <person name="Venter J.C."/>
        </authorList>
    </citation>
    <scope>NUCLEOTIDE SEQUENCE [LARGE SCALE GENOMIC DNA]</scope>
    <source>
        <strain evidence="1 2">E-37</strain>
    </source>
</reference>
<evidence type="ECO:0008006" key="3">
    <source>
        <dbReference type="Google" id="ProtNLM"/>
    </source>
</evidence>